<proteinExistence type="predicted"/>
<protein>
    <submittedName>
        <fullName evidence="2">Uncharacterized protein</fullName>
    </submittedName>
</protein>
<sequence length="173" mass="20151">MTSTPYGRNSPWMSTRSLPTLPRPGDNFECVESTGIAIFTPRQAGTRQPPTPLRTDNSTADGIMNKTIKQKQSKAMDKRFYWVQDRVEQGEYRVFWAPGKVNLADYYTKYHSPATHRKLRPIYTYIEEKSHEASQDILLSDMNRKLPKERLAIRREFFCWGRYKSIPTALTLI</sequence>
<keyword evidence="3" id="KW-1185">Reference proteome</keyword>
<evidence type="ECO:0000313" key="3">
    <source>
        <dbReference type="Proteomes" id="UP000095751"/>
    </source>
</evidence>
<dbReference type="KEGG" id="fcy:FRACYDRAFT_245988"/>
<dbReference type="OrthoDB" id="46260at2759"/>
<name>A0A1E7F0T6_9STRA</name>
<feature type="compositionally biased region" description="Polar residues" evidence="1">
    <location>
        <begin position="1"/>
        <end position="18"/>
    </location>
</feature>
<feature type="region of interest" description="Disordered" evidence="1">
    <location>
        <begin position="1"/>
        <end position="21"/>
    </location>
</feature>
<organism evidence="2 3">
    <name type="scientific">Fragilariopsis cylindrus CCMP1102</name>
    <dbReference type="NCBI Taxonomy" id="635003"/>
    <lineage>
        <taxon>Eukaryota</taxon>
        <taxon>Sar</taxon>
        <taxon>Stramenopiles</taxon>
        <taxon>Ochrophyta</taxon>
        <taxon>Bacillariophyta</taxon>
        <taxon>Bacillariophyceae</taxon>
        <taxon>Bacillariophycidae</taxon>
        <taxon>Bacillariales</taxon>
        <taxon>Bacillariaceae</taxon>
        <taxon>Fragilariopsis</taxon>
    </lineage>
</organism>
<dbReference type="AlphaFoldDB" id="A0A1E7F0T6"/>
<dbReference type="EMBL" id="KV784368">
    <property type="protein sequence ID" value="OEU11423.1"/>
    <property type="molecule type" value="Genomic_DNA"/>
</dbReference>
<reference evidence="2 3" key="1">
    <citation type="submission" date="2016-09" db="EMBL/GenBank/DDBJ databases">
        <title>Extensive genetic diversity and differential bi-allelic expression allows diatom success in the polar Southern Ocean.</title>
        <authorList>
            <consortium name="DOE Joint Genome Institute"/>
            <person name="Mock T."/>
            <person name="Otillar R.P."/>
            <person name="Strauss J."/>
            <person name="Dupont C."/>
            <person name="Frickenhaus S."/>
            <person name="Maumus F."/>
            <person name="Mcmullan M."/>
            <person name="Sanges R."/>
            <person name="Schmutz J."/>
            <person name="Toseland A."/>
            <person name="Valas R."/>
            <person name="Veluchamy A."/>
            <person name="Ward B.J."/>
            <person name="Allen A."/>
            <person name="Barry K."/>
            <person name="Falciatore A."/>
            <person name="Ferrante M."/>
            <person name="Fortunato A.E."/>
            <person name="Gloeckner G."/>
            <person name="Gruber A."/>
            <person name="Hipkin R."/>
            <person name="Janech M."/>
            <person name="Kroth P."/>
            <person name="Leese F."/>
            <person name="Lindquist E."/>
            <person name="Lyon B.R."/>
            <person name="Martin J."/>
            <person name="Mayer C."/>
            <person name="Parker M."/>
            <person name="Quesneville H."/>
            <person name="Raymond J."/>
            <person name="Uhlig C."/>
            <person name="Valentin K.U."/>
            <person name="Worden A.Z."/>
            <person name="Armbrust E.V."/>
            <person name="Bowler C."/>
            <person name="Green B."/>
            <person name="Moulton V."/>
            <person name="Van Oosterhout C."/>
            <person name="Grigoriev I."/>
        </authorList>
    </citation>
    <scope>NUCLEOTIDE SEQUENCE [LARGE SCALE GENOMIC DNA]</scope>
    <source>
        <strain evidence="2 3">CCMP1102</strain>
    </source>
</reference>
<accession>A0A1E7F0T6</accession>
<evidence type="ECO:0000256" key="1">
    <source>
        <dbReference type="SAM" id="MobiDB-lite"/>
    </source>
</evidence>
<evidence type="ECO:0000313" key="2">
    <source>
        <dbReference type="EMBL" id="OEU11423.1"/>
    </source>
</evidence>
<dbReference type="Proteomes" id="UP000095751">
    <property type="component" value="Unassembled WGS sequence"/>
</dbReference>
<dbReference type="InParanoid" id="A0A1E7F0T6"/>
<gene>
    <name evidence="2" type="ORF">FRACYDRAFT_245988</name>
</gene>